<dbReference type="AlphaFoldDB" id="A0A0D3AB96"/>
<evidence type="ECO:0000313" key="2">
    <source>
        <dbReference type="Proteomes" id="UP000032141"/>
    </source>
</evidence>
<reference evidence="1" key="2">
    <citation type="submission" date="2015-03" db="UniProtKB">
        <authorList>
            <consortium name="EnsemblPlants"/>
        </authorList>
    </citation>
    <scope>IDENTIFICATION</scope>
</reference>
<proteinExistence type="predicted"/>
<evidence type="ECO:0000313" key="1">
    <source>
        <dbReference type="EnsemblPlants" id="Bo1g102090.1"/>
    </source>
</evidence>
<sequence length="63" mass="7219">MPSLNICEVFLKSSVSLLEIFYVVPEPVRFSLVEFEHLTGLNCEYIKNLDNPAVEVTDELARF</sequence>
<organism evidence="1 2">
    <name type="scientific">Brassica oleracea var. oleracea</name>
    <dbReference type="NCBI Taxonomy" id="109376"/>
    <lineage>
        <taxon>Eukaryota</taxon>
        <taxon>Viridiplantae</taxon>
        <taxon>Streptophyta</taxon>
        <taxon>Embryophyta</taxon>
        <taxon>Tracheophyta</taxon>
        <taxon>Spermatophyta</taxon>
        <taxon>Magnoliopsida</taxon>
        <taxon>eudicotyledons</taxon>
        <taxon>Gunneridae</taxon>
        <taxon>Pentapetalae</taxon>
        <taxon>rosids</taxon>
        <taxon>malvids</taxon>
        <taxon>Brassicales</taxon>
        <taxon>Brassicaceae</taxon>
        <taxon>Brassiceae</taxon>
        <taxon>Brassica</taxon>
    </lineage>
</organism>
<dbReference type="Gramene" id="Bo1g102090.1">
    <property type="protein sequence ID" value="Bo1g102090.1"/>
    <property type="gene ID" value="Bo1g102090"/>
</dbReference>
<protein>
    <recommendedName>
        <fullName evidence="3">DUF1985 domain-containing protein</fullName>
    </recommendedName>
</protein>
<dbReference type="Proteomes" id="UP000032141">
    <property type="component" value="Chromosome C1"/>
</dbReference>
<name>A0A0D3AB96_BRAOL</name>
<dbReference type="EnsemblPlants" id="Bo1g102090.1">
    <property type="protein sequence ID" value="Bo1g102090.1"/>
    <property type="gene ID" value="Bo1g102090"/>
</dbReference>
<evidence type="ECO:0008006" key="3">
    <source>
        <dbReference type="Google" id="ProtNLM"/>
    </source>
</evidence>
<reference evidence="1 2" key="1">
    <citation type="journal article" date="2014" name="Genome Biol.">
        <title>Transcriptome and methylome profiling reveals relics of genome dominance in the mesopolyploid Brassica oleracea.</title>
        <authorList>
            <person name="Parkin I.A."/>
            <person name="Koh C."/>
            <person name="Tang H."/>
            <person name="Robinson S.J."/>
            <person name="Kagale S."/>
            <person name="Clarke W.E."/>
            <person name="Town C.D."/>
            <person name="Nixon J."/>
            <person name="Krishnakumar V."/>
            <person name="Bidwell S.L."/>
            <person name="Denoeud F."/>
            <person name="Belcram H."/>
            <person name="Links M.G."/>
            <person name="Just J."/>
            <person name="Clarke C."/>
            <person name="Bender T."/>
            <person name="Huebert T."/>
            <person name="Mason A.S."/>
            <person name="Pires J.C."/>
            <person name="Barker G."/>
            <person name="Moore J."/>
            <person name="Walley P.G."/>
            <person name="Manoli S."/>
            <person name="Batley J."/>
            <person name="Edwards D."/>
            <person name="Nelson M.N."/>
            <person name="Wang X."/>
            <person name="Paterson A.H."/>
            <person name="King G."/>
            <person name="Bancroft I."/>
            <person name="Chalhoub B."/>
            <person name="Sharpe A.G."/>
        </authorList>
    </citation>
    <scope>NUCLEOTIDE SEQUENCE</scope>
    <source>
        <strain evidence="1 2">cv. TO1000</strain>
    </source>
</reference>
<dbReference type="HOGENOM" id="CLU_2888846_0_0_1"/>
<keyword evidence="2" id="KW-1185">Reference proteome</keyword>
<accession>A0A0D3AB96</accession>